<accession>A0A150WZS4</accession>
<dbReference type="InterPro" id="IPR010994">
    <property type="entry name" value="RuvA_2-like"/>
</dbReference>
<dbReference type="SUPFAM" id="SSF47781">
    <property type="entry name" value="RuvA domain 2-like"/>
    <property type="match status" value="1"/>
</dbReference>
<evidence type="ECO:0000256" key="1">
    <source>
        <dbReference type="SAM" id="SignalP"/>
    </source>
</evidence>
<feature type="chain" id="PRO_5007573955" description="Helix-hairpin-helix DNA-binding motif class 1 domain-containing protein" evidence="1">
    <location>
        <begin position="23"/>
        <end position="691"/>
    </location>
</feature>
<reference evidence="2 3" key="1">
    <citation type="submission" date="2016-01" db="EMBL/GenBank/DDBJ databases">
        <title>Genome sequencing of Roseivirga spongicola UST030701-084.</title>
        <authorList>
            <person name="Selvaratnam C."/>
            <person name="Thevarajoo S."/>
            <person name="Goh K.M."/>
            <person name="Ee R."/>
            <person name="Chan K.-G."/>
            <person name="Chong C.S."/>
        </authorList>
    </citation>
    <scope>NUCLEOTIDE SEQUENCE [LARGE SCALE GENOMIC DNA]</scope>
    <source>
        <strain evidence="2 3">UST030701-084</strain>
    </source>
</reference>
<dbReference type="OrthoDB" id="9766750at2"/>
<dbReference type="Proteomes" id="UP000075606">
    <property type="component" value="Unassembled WGS sequence"/>
</dbReference>
<proteinExistence type="predicted"/>
<evidence type="ECO:0000313" key="3">
    <source>
        <dbReference type="Proteomes" id="UP000075606"/>
    </source>
</evidence>
<protein>
    <recommendedName>
        <fullName evidence="4">Helix-hairpin-helix DNA-binding motif class 1 domain-containing protein</fullName>
    </recommendedName>
</protein>
<keyword evidence="3" id="KW-1185">Reference proteome</keyword>
<organism evidence="2 3">
    <name type="scientific">Roseivirga spongicola</name>
    <dbReference type="NCBI Taxonomy" id="333140"/>
    <lineage>
        <taxon>Bacteria</taxon>
        <taxon>Pseudomonadati</taxon>
        <taxon>Bacteroidota</taxon>
        <taxon>Cytophagia</taxon>
        <taxon>Cytophagales</taxon>
        <taxon>Roseivirgaceae</taxon>
        <taxon>Roseivirga</taxon>
    </lineage>
</organism>
<dbReference type="Pfam" id="PF12836">
    <property type="entry name" value="HHH_3"/>
    <property type="match status" value="1"/>
</dbReference>
<feature type="signal peptide" evidence="1">
    <location>
        <begin position="1"/>
        <end position="22"/>
    </location>
</feature>
<comment type="caution">
    <text evidence="2">The sequence shown here is derived from an EMBL/GenBank/DDBJ whole genome shotgun (WGS) entry which is preliminary data.</text>
</comment>
<keyword evidence="1" id="KW-0732">Signal</keyword>
<sequence length="691" mass="79438">MKRTFIALLTIGCISFTNQVQAQQNENFDLQSFIENLFNLQDESLNYEDLYERLLLLYENPVNLNSASVDQLKGLYILSDPQIDSLKNYITENGKLLTVYELQLVPGFDYNTIEKLAPFVSVDSKEFIQDDRPLLQRILTERNNYFIYRFEQTLEEKEGYTEPESPDDTRYAGGPAKHYLRYRVAKSGDFSFGFTTELDAGEKFTWDPATKRFGMDFWSIHGMVENYKGFRKIILGDYQLQFGQGLIFGAGFGVGKGSETINALERVNTGAKPYTSVIEGGFLRGTAVTYDVSEKMEVTAFASHLKQDASIRQDEESFEDYFSSIQTTGFHRTPTEIANKRQIAETVLGANLHFKMSEIAQFGMVLNSNSYSLPIQRSNQAYNQFEFSGKSNHNASIYTSFSLRQFRFFGEGGISKSGGTGGVFGFTSTLSPRVDFAMMFRSYARDFHALRGASFAEGSRNINESGIYWGFKYTLNSKFFLTAYYDTFQFPWLRFRVNTPSEGNDYLLRLNYFPQRSVKIYIQYRNKSREENTEDPEDGSTVVRAGTKQQVLANLEYRITPQLNLKSRVQFSDFRITDEFNDGYAFIQDAVYSTGKFVFSGRIAIFDTEGANNRQYAYERDVLYAFSIPAYSGEGIRNYLLIQYKLNRQIDIWARVARTSFYDRDEVGTGLETIDGDKRTDVKFQIRYKIR</sequence>
<dbReference type="AlphaFoldDB" id="A0A150WZS4"/>
<gene>
    <name evidence="2" type="ORF">AWW68_17455</name>
</gene>
<name>A0A150WZS4_9BACT</name>
<dbReference type="RefSeq" id="WP_068224804.1">
    <property type="nucleotide sequence ID" value="NZ_CP139724.1"/>
</dbReference>
<evidence type="ECO:0008006" key="4">
    <source>
        <dbReference type="Google" id="ProtNLM"/>
    </source>
</evidence>
<dbReference type="EMBL" id="LRPC01000031">
    <property type="protein sequence ID" value="KYG71802.1"/>
    <property type="molecule type" value="Genomic_DNA"/>
</dbReference>
<evidence type="ECO:0000313" key="2">
    <source>
        <dbReference type="EMBL" id="KYG71802.1"/>
    </source>
</evidence>
<dbReference type="STRING" id="333140.AWW68_17455"/>